<dbReference type="Gene3D" id="3.40.50.300">
    <property type="entry name" value="P-loop containing nucleotide triphosphate hydrolases"/>
    <property type="match status" value="2"/>
</dbReference>
<evidence type="ECO:0000256" key="11">
    <source>
        <dbReference type="ARBA" id="ARBA00023204"/>
    </source>
</evidence>
<evidence type="ECO:0000256" key="3">
    <source>
        <dbReference type="ARBA" id="ARBA00013368"/>
    </source>
</evidence>
<dbReference type="SUPFAM" id="SSF52540">
    <property type="entry name" value="P-loop containing nucleoside triphosphate hydrolases"/>
    <property type="match status" value="2"/>
</dbReference>
<dbReference type="PANTHER" id="PTHR32114">
    <property type="entry name" value="ABC TRANSPORTER ABCH.3"/>
    <property type="match status" value="1"/>
</dbReference>
<evidence type="ECO:0000313" key="15">
    <source>
        <dbReference type="EMBL" id="AXY67984.1"/>
    </source>
</evidence>
<dbReference type="Gene3D" id="1.10.287.510">
    <property type="entry name" value="Helix hairpin bin"/>
    <property type="match status" value="1"/>
</dbReference>
<dbReference type="Pfam" id="PF13558">
    <property type="entry name" value="SbcC_Walker_B"/>
    <property type="match status" value="1"/>
</dbReference>
<dbReference type="PANTHER" id="PTHR32114:SF2">
    <property type="entry name" value="ABC TRANSPORTER ABCH.3"/>
    <property type="match status" value="1"/>
</dbReference>
<dbReference type="RefSeq" id="WP_181494396.1">
    <property type="nucleotide sequence ID" value="NZ_CP032152.1"/>
</dbReference>
<dbReference type="InterPro" id="IPR013134">
    <property type="entry name" value="Zn_hook_RAD50"/>
</dbReference>
<dbReference type="GO" id="GO:0005524">
    <property type="term" value="F:ATP binding"/>
    <property type="evidence" value="ECO:0007669"/>
    <property type="project" value="UniProtKB-KW"/>
</dbReference>
<dbReference type="GO" id="GO:0006302">
    <property type="term" value="P:double-strand break repair"/>
    <property type="evidence" value="ECO:0007669"/>
    <property type="project" value="InterPro"/>
</dbReference>
<evidence type="ECO:0000256" key="1">
    <source>
        <dbReference type="ARBA" id="ARBA00006930"/>
    </source>
</evidence>
<evidence type="ECO:0000256" key="6">
    <source>
        <dbReference type="ARBA" id="ARBA00022763"/>
    </source>
</evidence>
<evidence type="ECO:0000256" key="13">
    <source>
        <dbReference type="SAM" id="Coils"/>
    </source>
</evidence>
<feature type="coiled-coil region" evidence="13">
    <location>
        <begin position="730"/>
        <end position="826"/>
    </location>
</feature>
<dbReference type="GO" id="GO:0016887">
    <property type="term" value="F:ATP hydrolysis activity"/>
    <property type="evidence" value="ECO:0007669"/>
    <property type="project" value="InterPro"/>
</dbReference>
<feature type="binding site" evidence="12">
    <location>
        <position position="498"/>
    </location>
    <ligand>
        <name>Zn(2+)</name>
        <dbReference type="ChEBI" id="CHEBI:29105"/>
    </ligand>
</feature>
<evidence type="ECO:0000256" key="12">
    <source>
        <dbReference type="PROSITE-ProRule" id="PRU00471"/>
    </source>
</evidence>
<feature type="binding site" evidence="12">
    <location>
        <position position="501"/>
    </location>
    <ligand>
        <name>Zn(2+)</name>
        <dbReference type="ChEBI" id="CHEBI:29105"/>
    </ligand>
</feature>
<sequence>MIPRQLVLRNFLSYRQATLSFAGLHLACICGANGAGKSSLLEAIAWALWGQSRASREDDVIYYGEMEAQVTFEFSVQGQTYRVVRLRRREQQTVLELQIQTAAGYTSLTGRSLRATQEKIIQILRLDYATFVNSAYLRQGRADEFMAKRPSERKQLLATLLGLDQYETLAEAARDRARDYKAQISVLEQRLQTLGEQLAQEPHLRAQQSAVSQQIQQQRQQLEQCQQRLQEQQATYHVHQLQQRDYNHLQQQRDTLATTIAHLEQQCQTLRQEQAAIADLEARAPLLKAAVNQWQRLKTAEAQLQQCFGDYQRLRQERDRHQQSLDQQRQDLLRTLHGLESQQQFLLEQCQQLEKLLKQEHQIVAALEELQRSRTQLQAQEELQQKVFPLLQAKQRLELERQQQEQRLRSRRDELQQLWRHLHQQVERQPALQEAVTLITAQIETLEKQRIYQNHVREKGLERRRFLEQLQARQREYERQISQLEQRLELLNQPGAICPLCQRPLDAQHYQAVVRRNAAEKEELLNQVWVIREQLAVTEREIQVLRREYLAVDYEISQLTQLFEQRGQLQQQLQSTQDLEPQLDRLAEEIQQIEGQLRNGHQETLAELQAIEAELARLNYDEKNLAIARGQVEKWRWAEAKEQELRQAQRQYRQIQQQLPALMAHQEELQRQLNALETISPVAQTLASIDQQLAALAYDPAQHAQIQAQLAALEPDYEAYQTLQRGRSRQPQLRQDLQHLEETLQQQREQLQRITDKLATLEDTARTASRLAAELNQRQQELLKQQQTLEANLAQHGKLTAELEQLHRLAQEYDQGQQTLAHLRHQYCLYCELAQALGKNGIPAMLIETVLPHLEAETNHILGRLSNHQLHVQFITQRSRRRSGADTKPIETLDILIADCQGTRPYESYSGGEAFRINFALRLALARLLAQRSGSDVQFLIIDEGFGTQDAQGCERLIAALNAIAPEFHCILAITHVPALKEAFQTRIEVTKTGGASQLNIIT</sequence>
<evidence type="ECO:0000256" key="4">
    <source>
        <dbReference type="ARBA" id="ARBA00022723"/>
    </source>
</evidence>
<feature type="coiled-coil region" evidence="13">
    <location>
        <begin position="163"/>
        <end position="414"/>
    </location>
</feature>
<evidence type="ECO:0000259" key="14">
    <source>
        <dbReference type="PROSITE" id="PS51131"/>
    </source>
</evidence>
<dbReference type="GO" id="GO:0046872">
    <property type="term" value="F:metal ion binding"/>
    <property type="evidence" value="ECO:0007669"/>
    <property type="project" value="UniProtKB-UniRule"/>
</dbReference>
<evidence type="ECO:0000256" key="10">
    <source>
        <dbReference type="ARBA" id="ARBA00023054"/>
    </source>
</evidence>
<comment type="similarity">
    <text evidence="1">Belongs to the SMC family. SbcC subfamily.</text>
</comment>
<keyword evidence="11" id="KW-0234">DNA repair</keyword>
<name>A0A3B7MF13_9CYAN</name>
<feature type="coiled-coil region" evidence="13">
    <location>
        <begin position="559"/>
        <end position="672"/>
    </location>
</feature>
<comment type="subunit">
    <text evidence="2">Heterodimer of SbcC and SbcD.</text>
</comment>
<keyword evidence="7" id="KW-0378">Hydrolase</keyword>
<keyword evidence="9" id="KW-0067">ATP-binding</keyword>
<dbReference type="InterPro" id="IPR038729">
    <property type="entry name" value="Rad50/SbcC_AAA"/>
</dbReference>
<evidence type="ECO:0000313" key="16">
    <source>
        <dbReference type="Proteomes" id="UP000261812"/>
    </source>
</evidence>
<evidence type="ECO:0000256" key="2">
    <source>
        <dbReference type="ARBA" id="ARBA00011322"/>
    </source>
</evidence>
<keyword evidence="16" id="KW-1185">Reference proteome</keyword>
<organism evidence="15 16">
    <name type="scientific">Thermosynechococcus sichuanensis E542</name>
    <dbReference type="NCBI Taxonomy" id="2016101"/>
    <lineage>
        <taxon>Bacteria</taxon>
        <taxon>Bacillati</taxon>
        <taxon>Cyanobacteriota</taxon>
        <taxon>Cyanophyceae</taxon>
        <taxon>Acaryochloridales</taxon>
        <taxon>Thermosynechococcaceae</taxon>
        <taxon>Thermosynechococcus</taxon>
        <taxon>Thermosynechococcus sichuanensis</taxon>
    </lineage>
</organism>
<keyword evidence="10 13" id="KW-0175">Coiled coil</keyword>
<proteinExistence type="inferred from homology"/>
<dbReference type="AlphaFoldDB" id="A0A3B7MF13"/>
<gene>
    <name evidence="15" type="ORF">D3A95_07265</name>
</gene>
<dbReference type="Proteomes" id="UP000261812">
    <property type="component" value="Chromosome"/>
</dbReference>
<protein>
    <recommendedName>
        <fullName evidence="3">Nuclease SbcCD subunit C</fullName>
    </recommendedName>
</protein>
<feature type="coiled-coil region" evidence="13">
    <location>
        <begin position="467"/>
        <end position="494"/>
    </location>
</feature>
<dbReference type="KEGG" id="tsq:D3A95_07265"/>
<dbReference type="SUPFAM" id="SSF75712">
    <property type="entry name" value="Rad50 coiled-coil Zn hook"/>
    <property type="match status" value="1"/>
</dbReference>
<keyword evidence="6" id="KW-0227">DNA damage</keyword>
<dbReference type="Pfam" id="PF04423">
    <property type="entry name" value="Rad50_zn_hook"/>
    <property type="match status" value="1"/>
</dbReference>
<feature type="domain" description="Zinc-hook" evidence="14">
    <location>
        <begin position="446"/>
        <end position="550"/>
    </location>
</feature>
<dbReference type="Pfam" id="PF13476">
    <property type="entry name" value="AAA_23"/>
    <property type="match status" value="1"/>
</dbReference>
<dbReference type="InterPro" id="IPR027417">
    <property type="entry name" value="P-loop_NTPase"/>
</dbReference>
<evidence type="ECO:0000256" key="8">
    <source>
        <dbReference type="ARBA" id="ARBA00022833"/>
    </source>
</evidence>
<evidence type="ECO:0000256" key="7">
    <source>
        <dbReference type="ARBA" id="ARBA00022801"/>
    </source>
</evidence>
<keyword evidence="8 12" id="KW-0862">Zinc</keyword>
<evidence type="ECO:0000256" key="9">
    <source>
        <dbReference type="ARBA" id="ARBA00022840"/>
    </source>
</evidence>
<keyword evidence="5" id="KW-0547">Nucleotide-binding</keyword>
<evidence type="ECO:0000256" key="5">
    <source>
        <dbReference type="ARBA" id="ARBA00022741"/>
    </source>
</evidence>
<reference evidence="16" key="1">
    <citation type="submission" date="2018-09" db="EMBL/GenBank/DDBJ databases">
        <title>Complete genome sequence of thermophilic cyanobacteria strain Thermosynechococcus elongatus PKUAC-SCTE542.</title>
        <authorList>
            <person name="Liang Y."/>
            <person name="Tang J."/>
            <person name="Daroch M."/>
        </authorList>
    </citation>
    <scope>NUCLEOTIDE SEQUENCE [LARGE SCALE GENOMIC DNA]</scope>
    <source>
        <strain evidence="16">E542</strain>
    </source>
</reference>
<keyword evidence="4 12" id="KW-0479">Metal-binding</keyword>
<dbReference type="PROSITE" id="PS51131">
    <property type="entry name" value="ZN_HOOK"/>
    <property type="match status" value="1"/>
</dbReference>
<dbReference type="EMBL" id="CP032152">
    <property type="protein sequence ID" value="AXY67984.1"/>
    <property type="molecule type" value="Genomic_DNA"/>
</dbReference>
<accession>A0A3B7MF13</accession>